<reference evidence="1 2" key="2">
    <citation type="journal article" date="2022" name="Mol. Ecol. Resour.">
        <title>The genomes of chicory, endive, great burdock and yacon provide insights into Asteraceae paleo-polyploidization history and plant inulin production.</title>
        <authorList>
            <person name="Fan W."/>
            <person name="Wang S."/>
            <person name="Wang H."/>
            <person name="Wang A."/>
            <person name="Jiang F."/>
            <person name="Liu H."/>
            <person name="Zhao H."/>
            <person name="Xu D."/>
            <person name="Zhang Y."/>
        </authorList>
    </citation>
    <scope>NUCLEOTIDE SEQUENCE [LARGE SCALE GENOMIC DNA]</scope>
    <source>
        <strain evidence="2">cv. Yunnan</strain>
        <tissue evidence="1">Leaves</tissue>
    </source>
</reference>
<sequence length="208" mass="23386">MFMFGSSRLHAIRTAELKWARSVALVPEKVKESAKRRANSRLITNRKRRLNSTTQLMQLLFQPPPAIVLSEDAITHCDTVTYYASRLALGDACRLSSSAGENMTSKSSSDQDLLKVIQGFIDRSKSLADNFSRLEKGKSVILEVMMDSQDLEKVSFINRFAKFHARRPTVSGDRASSTMRKLYAQTQRCVKAIPMPKMVPEGQNCLLL</sequence>
<name>A0ACB9A3C6_9ASTR</name>
<proteinExistence type="predicted"/>
<dbReference type="Proteomes" id="UP001056120">
    <property type="component" value="Linkage Group LG25"/>
</dbReference>
<reference evidence="2" key="1">
    <citation type="journal article" date="2022" name="Mol. Ecol. Resour.">
        <title>The genomes of chicory, endive, great burdock and yacon provide insights into Asteraceae palaeo-polyploidization history and plant inulin production.</title>
        <authorList>
            <person name="Fan W."/>
            <person name="Wang S."/>
            <person name="Wang H."/>
            <person name="Wang A."/>
            <person name="Jiang F."/>
            <person name="Liu H."/>
            <person name="Zhao H."/>
            <person name="Xu D."/>
            <person name="Zhang Y."/>
        </authorList>
    </citation>
    <scope>NUCLEOTIDE SEQUENCE [LARGE SCALE GENOMIC DNA]</scope>
    <source>
        <strain evidence="2">cv. Yunnan</strain>
    </source>
</reference>
<keyword evidence="2" id="KW-1185">Reference proteome</keyword>
<evidence type="ECO:0000313" key="1">
    <source>
        <dbReference type="EMBL" id="KAI3704722.1"/>
    </source>
</evidence>
<organism evidence="1 2">
    <name type="scientific">Smallanthus sonchifolius</name>
    <dbReference type="NCBI Taxonomy" id="185202"/>
    <lineage>
        <taxon>Eukaryota</taxon>
        <taxon>Viridiplantae</taxon>
        <taxon>Streptophyta</taxon>
        <taxon>Embryophyta</taxon>
        <taxon>Tracheophyta</taxon>
        <taxon>Spermatophyta</taxon>
        <taxon>Magnoliopsida</taxon>
        <taxon>eudicotyledons</taxon>
        <taxon>Gunneridae</taxon>
        <taxon>Pentapetalae</taxon>
        <taxon>asterids</taxon>
        <taxon>campanulids</taxon>
        <taxon>Asterales</taxon>
        <taxon>Asteraceae</taxon>
        <taxon>Asteroideae</taxon>
        <taxon>Heliantheae alliance</taxon>
        <taxon>Millerieae</taxon>
        <taxon>Smallanthus</taxon>
    </lineage>
</organism>
<accession>A0ACB9A3C6</accession>
<comment type="caution">
    <text evidence="1">The sequence shown here is derived from an EMBL/GenBank/DDBJ whole genome shotgun (WGS) entry which is preliminary data.</text>
</comment>
<gene>
    <name evidence="1" type="ORF">L1987_74949</name>
</gene>
<dbReference type="EMBL" id="CM042042">
    <property type="protein sequence ID" value="KAI3704722.1"/>
    <property type="molecule type" value="Genomic_DNA"/>
</dbReference>
<evidence type="ECO:0000313" key="2">
    <source>
        <dbReference type="Proteomes" id="UP001056120"/>
    </source>
</evidence>
<protein>
    <submittedName>
        <fullName evidence="1">Uncharacterized protein</fullName>
    </submittedName>
</protein>